<comment type="caution">
    <text evidence="4">The sequence shown here is derived from an EMBL/GenBank/DDBJ whole genome shotgun (WGS) entry which is preliminary data.</text>
</comment>
<keyword evidence="1" id="KW-0378">Hydrolase</keyword>
<dbReference type="Proteomes" id="UP001161325">
    <property type="component" value="Unassembled WGS sequence"/>
</dbReference>
<dbReference type="InterPro" id="IPR029016">
    <property type="entry name" value="GAF-like_dom_sf"/>
</dbReference>
<name>A0AA37VFU2_9BACT</name>
<dbReference type="SMART" id="SM00331">
    <property type="entry name" value="PP2C_SIG"/>
    <property type="match status" value="1"/>
</dbReference>
<dbReference type="InterPro" id="IPR001932">
    <property type="entry name" value="PPM-type_phosphatase-like_dom"/>
</dbReference>
<organism evidence="4 5">
    <name type="scientific">Roseisolibacter agri</name>
    <dbReference type="NCBI Taxonomy" id="2014610"/>
    <lineage>
        <taxon>Bacteria</taxon>
        <taxon>Pseudomonadati</taxon>
        <taxon>Gemmatimonadota</taxon>
        <taxon>Gemmatimonadia</taxon>
        <taxon>Gemmatimonadales</taxon>
        <taxon>Gemmatimonadaceae</taxon>
        <taxon>Roseisolibacter</taxon>
    </lineage>
</organism>
<reference evidence="4" key="1">
    <citation type="submission" date="2022-08" db="EMBL/GenBank/DDBJ databases">
        <title>Draft genome sequencing of Roseisolibacter agri AW1220.</title>
        <authorList>
            <person name="Tobiishi Y."/>
            <person name="Tonouchi A."/>
        </authorList>
    </citation>
    <scope>NUCLEOTIDE SEQUENCE</scope>
    <source>
        <strain evidence="4">AW1220</strain>
    </source>
</reference>
<dbReference type="SUPFAM" id="SSF55781">
    <property type="entry name" value="GAF domain-like"/>
    <property type="match status" value="1"/>
</dbReference>
<dbReference type="InterPro" id="IPR003018">
    <property type="entry name" value="GAF"/>
</dbReference>
<keyword evidence="5" id="KW-1185">Reference proteome</keyword>
<accession>A0AA37VFU2</accession>
<evidence type="ECO:0000313" key="4">
    <source>
        <dbReference type="EMBL" id="GLC27434.1"/>
    </source>
</evidence>
<dbReference type="Gene3D" id="3.60.40.10">
    <property type="entry name" value="PPM-type phosphatase domain"/>
    <property type="match status" value="1"/>
</dbReference>
<gene>
    <name evidence="4" type="ORF">rosag_39470</name>
</gene>
<dbReference type="PROSITE" id="PS51746">
    <property type="entry name" value="PPM_2"/>
    <property type="match status" value="1"/>
</dbReference>
<dbReference type="GO" id="GO:0016791">
    <property type="term" value="F:phosphatase activity"/>
    <property type="evidence" value="ECO:0007669"/>
    <property type="project" value="TreeGrafter"/>
</dbReference>
<dbReference type="InterPro" id="IPR036457">
    <property type="entry name" value="PPM-type-like_dom_sf"/>
</dbReference>
<evidence type="ECO:0000256" key="1">
    <source>
        <dbReference type="ARBA" id="ARBA00022801"/>
    </source>
</evidence>
<protein>
    <recommendedName>
        <fullName evidence="3">PPM-type phosphatase domain-containing protein</fullName>
    </recommendedName>
</protein>
<dbReference type="AlphaFoldDB" id="A0AA37VFU2"/>
<feature type="region of interest" description="Disordered" evidence="2">
    <location>
        <begin position="40"/>
        <end position="74"/>
    </location>
</feature>
<dbReference type="SUPFAM" id="SSF81606">
    <property type="entry name" value="PP2C-like"/>
    <property type="match status" value="1"/>
</dbReference>
<feature type="domain" description="PPM-type phosphatase" evidence="3">
    <location>
        <begin position="329"/>
        <end position="549"/>
    </location>
</feature>
<feature type="compositionally biased region" description="Basic and acidic residues" evidence="2">
    <location>
        <begin position="48"/>
        <end position="65"/>
    </location>
</feature>
<proteinExistence type="predicted"/>
<dbReference type="SMART" id="SM00065">
    <property type="entry name" value="GAF"/>
    <property type="match status" value="1"/>
</dbReference>
<dbReference type="Gene3D" id="3.30.450.40">
    <property type="match status" value="1"/>
</dbReference>
<dbReference type="PANTHER" id="PTHR43156:SF2">
    <property type="entry name" value="STAGE II SPORULATION PROTEIN E"/>
    <property type="match status" value="1"/>
</dbReference>
<dbReference type="PANTHER" id="PTHR43156">
    <property type="entry name" value="STAGE II SPORULATION PROTEIN E-RELATED"/>
    <property type="match status" value="1"/>
</dbReference>
<evidence type="ECO:0000313" key="5">
    <source>
        <dbReference type="Proteomes" id="UP001161325"/>
    </source>
</evidence>
<sequence>MVSAPSGARAAHRAAGELDALLAAYHASTGCHAAIWTRAASAPAGAPPERRSASRRDHAAPRDDLPLPASTNGPVAVREADGDALVLGLAGFSDVWLVVGPCTGDASQLTRHAEFLRLAVAEHLQSAVEVEQSAHELSERYEEINLLYTISEILGRAVTLEETATTILTELAETTGARRAALLLHDRVTDTLQAVAAVGARVAELQPIAADDPHSASGRVFRTLHPTIVEREQAISEAEAPFRLGPMLSVPLVWSTPAGGEPLGVVHLSGRRFGEFTAGDLKLVTAIATQIAAAVQNARLVRASLQQQRMAQEMVLAHDLQMRLLPRVDVAAPHARVAARVVPAESVGGDFYNLFRLDEGRTGVMIGDVSSHGYRAALIMALAMSATAIHARGSSDPSATLDAVLHSLHEELSSTEMYITTFYAVVDPSRGRLHFANAGHPHAFLMRADGTVERLGASTPPLGMIDDPPATETRDWQPGRDLLLLFTDGISDAVDRAGRRLGEEPVIEAVRAVRDRPEDEIVQAVFAQLEVYQGGARPLDDLTLVVLRS</sequence>
<dbReference type="InterPro" id="IPR052016">
    <property type="entry name" value="Bact_Sigma-Reg"/>
</dbReference>
<dbReference type="EMBL" id="BRXS01000006">
    <property type="protein sequence ID" value="GLC27434.1"/>
    <property type="molecule type" value="Genomic_DNA"/>
</dbReference>
<dbReference type="Pfam" id="PF07228">
    <property type="entry name" value="SpoIIE"/>
    <property type="match status" value="1"/>
</dbReference>
<evidence type="ECO:0000259" key="3">
    <source>
        <dbReference type="PROSITE" id="PS51746"/>
    </source>
</evidence>
<evidence type="ECO:0000256" key="2">
    <source>
        <dbReference type="SAM" id="MobiDB-lite"/>
    </source>
</evidence>
<dbReference type="Pfam" id="PF13185">
    <property type="entry name" value="GAF_2"/>
    <property type="match status" value="1"/>
</dbReference>